<dbReference type="PANTHER" id="PTHR24305">
    <property type="entry name" value="CYTOCHROME P450"/>
    <property type="match status" value="1"/>
</dbReference>
<dbReference type="PANTHER" id="PTHR24305:SF232">
    <property type="entry name" value="P450, PUTATIVE (EUROFUNG)-RELATED"/>
    <property type="match status" value="1"/>
</dbReference>
<evidence type="ECO:0000256" key="4">
    <source>
        <dbReference type="ARBA" id="ARBA00023004"/>
    </source>
</evidence>
<dbReference type="InterPro" id="IPR017972">
    <property type="entry name" value="Cyt_P450_CS"/>
</dbReference>
<comment type="cofactor">
    <cofactor evidence="1">
        <name>heme</name>
        <dbReference type="ChEBI" id="CHEBI:30413"/>
    </cofactor>
</comment>
<keyword evidence="8" id="KW-1185">Reference proteome</keyword>
<evidence type="ECO:0000256" key="1">
    <source>
        <dbReference type="ARBA" id="ARBA00001971"/>
    </source>
</evidence>
<keyword evidence="6" id="KW-1133">Transmembrane helix</keyword>
<organism evidence="7 8">
    <name type="scientific">Oculimacula yallundae</name>
    <dbReference type="NCBI Taxonomy" id="86028"/>
    <lineage>
        <taxon>Eukaryota</taxon>
        <taxon>Fungi</taxon>
        <taxon>Dikarya</taxon>
        <taxon>Ascomycota</taxon>
        <taxon>Pezizomycotina</taxon>
        <taxon>Leotiomycetes</taxon>
        <taxon>Helotiales</taxon>
        <taxon>Ploettnerulaceae</taxon>
        <taxon>Oculimacula</taxon>
    </lineage>
</organism>
<reference evidence="7 8" key="1">
    <citation type="journal article" date="2024" name="Commun. Biol.">
        <title>Comparative genomic analysis of thermophilic fungi reveals convergent evolutionary adaptations and gene losses.</title>
        <authorList>
            <person name="Steindorff A.S."/>
            <person name="Aguilar-Pontes M.V."/>
            <person name="Robinson A.J."/>
            <person name="Andreopoulos B."/>
            <person name="LaButti K."/>
            <person name="Kuo A."/>
            <person name="Mondo S."/>
            <person name="Riley R."/>
            <person name="Otillar R."/>
            <person name="Haridas S."/>
            <person name="Lipzen A."/>
            <person name="Grimwood J."/>
            <person name="Schmutz J."/>
            <person name="Clum A."/>
            <person name="Reid I.D."/>
            <person name="Moisan M.C."/>
            <person name="Butler G."/>
            <person name="Nguyen T.T.M."/>
            <person name="Dewar K."/>
            <person name="Conant G."/>
            <person name="Drula E."/>
            <person name="Henrissat B."/>
            <person name="Hansel C."/>
            <person name="Singer S."/>
            <person name="Hutchinson M.I."/>
            <person name="de Vries R.P."/>
            <person name="Natvig D.O."/>
            <person name="Powell A.J."/>
            <person name="Tsang A."/>
            <person name="Grigoriev I.V."/>
        </authorList>
    </citation>
    <scope>NUCLEOTIDE SEQUENCE [LARGE SCALE GENOMIC DNA]</scope>
    <source>
        <strain evidence="7 8">CBS 494.80</strain>
    </source>
</reference>
<keyword evidence="5" id="KW-0503">Monooxygenase</keyword>
<dbReference type="EMBL" id="JAZHXI010000015">
    <property type="protein sequence ID" value="KAL2063471.1"/>
    <property type="molecule type" value="Genomic_DNA"/>
</dbReference>
<evidence type="ECO:0000256" key="3">
    <source>
        <dbReference type="ARBA" id="ARBA00022723"/>
    </source>
</evidence>
<evidence type="ECO:0000313" key="8">
    <source>
        <dbReference type="Proteomes" id="UP001595075"/>
    </source>
</evidence>
<keyword evidence="6" id="KW-0472">Membrane</keyword>
<gene>
    <name evidence="7" type="ORF">VTL71DRAFT_5276</name>
</gene>
<keyword evidence="6" id="KW-0812">Transmembrane</keyword>
<dbReference type="Pfam" id="PF00067">
    <property type="entry name" value="p450"/>
    <property type="match status" value="1"/>
</dbReference>
<evidence type="ECO:0008006" key="9">
    <source>
        <dbReference type="Google" id="ProtNLM"/>
    </source>
</evidence>
<keyword evidence="5" id="KW-0349">Heme</keyword>
<evidence type="ECO:0000256" key="2">
    <source>
        <dbReference type="ARBA" id="ARBA00010617"/>
    </source>
</evidence>
<dbReference type="InterPro" id="IPR001128">
    <property type="entry name" value="Cyt_P450"/>
</dbReference>
<dbReference type="InterPro" id="IPR050121">
    <property type="entry name" value="Cytochrome_P450_monoxygenase"/>
</dbReference>
<accession>A0ABR4C1T4</accession>
<protein>
    <recommendedName>
        <fullName evidence="9">Cytochrome P450</fullName>
    </recommendedName>
</protein>
<evidence type="ECO:0000313" key="7">
    <source>
        <dbReference type="EMBL" id="KAL2063471.1"/>
    </source>
</evidence>
<evidence type="ECO:0000256" key="6">
    <source>
        <dbReference type="SAM" id="Phobius"/>
    </source>
</evidence>
<name>A0ABR4C1T4_9HELO</name>
<feature type="transmembrane region" description="Helical" evidence="6">
    <location>
        <begin position="12"/>
        <end position="32"/>
    </location>
</feature>
<comment type="similarity">
    <text evidence="2 5">Belongs to the cytochrome P450 family.</text>
</comment>
<dbReference type="PROSITE" id="PS00086">
    <property type="entry name" value="CYTOCHROME_P450"/>
    <property type="match status" value="1"/>
</dbReference>
<dbReference type="PRINTS" id="PR00385">
    <property type="entry name" value="P450"/>
</dbReference>
<dbReference type="InterPro" id="IPR036396">
    <property type="entry name" value="Cyt_P450_sf"/>
</dbReference>
<keyword evidence="5" id="KW-0560">Oxidoreductase</keyword>
<comment type="caution">
    <text evidence="7">The sequence shown here is derived from an EMBL/GenBank/DDBJ whole genome shotgun (WGS) entry which is preliminary data.</text>
</comment>
<dbReference type="Gene3D" id="1.10.630.10">
    <property type="entry name" value="Cytochrome P450"/>
    <property type="match status" value="1"/>
</dbReference>
<dbReference type="SUPFAM" id="SSF48264">
    <property type="entry name" value="Cytochrome P450"/>
    <property type="match status" value="1"/>
</dbReference>
<keyword evidence="3 5" id="KW-0479">Metal-binding</keyword>
<sequence>MSSFLSLDSNIFSIWAVRGLSIVLFGILYAVYTREATVLRKVPGPFLASITKLWVVAKQRSFKRPLVDMELHRIYGPIVRVAPNEVMVSSPKAFRTIYGAGSHFAKGEWYIGASDCGWSGPDSLDFLSEKNMEKYRHQRRAIGPAYSEKYMRDIEANLDNMIAKNIDIMHQRAGQSQDLDTFLNMFASGQLLPSFSSSLLALTLPDCLSTATFSEAKNLVELGRPDEVIHSIHRAWKYMHVAGYFPTCHRLGKWCTHGTGLAWLTRIIQLLSPLMEGRPRVKNVSSLPHEHAFAFTVNHIRERLARRDDNSTLTDERPTDIAAKLIQLQVEKGQLSDSWIVGCCLQNYAAGSETIAITISALINATVTHGCQKRIHQEIDSARRAGMLSRPPKLREMKDRLPYLSACLSESQRLHPVVGMPLVRTVPEGGCELEGMFLPAGTTVGINPWVLARDKSLYGEDAEIWRPERWLEYSQEKLKSLETYNATFGTGARSCPGKHLAQAIYTKAIPMLFSDFEWSFTDPDAEKVLQCTFSTRFVKLMMEWKVRDKATTETR</sequence>
<proteinExistence type="inferred from homology"/>
<evidence type="ECO:0000256" key="5">
    <source>
        <dbReference type="RuleBase" id="RU000461"/>
    </source>
</evidence>
<keyword evidence="4 5" id="KW-0408">Iron</keyword>
<dbReference type="Proteomes" id="UP001595075">
    <property type="component" value="Unassembled WGS sequence"/>
</dbReference>